<dbReference type="EMBL" id="LJZR01000022">
    <property type="protein sequence ID" value="KPQ34234.1"/>
    <property type="molecule type" value="Genomic_DNA"/>
</dbReference>
<dbReference type="AlphaFoldDB" id="A0A0N8KMN5"/>
<dbReference type="STRING" id="1666911.HLUCCA11_15910"/>
<organism evidence="1 2">
    <name type="scientific">Phormidesmis priestleyi Ana</name>
    <dbReference type="NCBI Taxonomy" id="1666911"/>
    <lineage>
        <taxon>Bacteria</taxon>
        <taxon>Bacillati</taxon>
        <taxon>Cyanobacteriota</taxon>
        <taxon>Cyanophyceae</taxon>
        <taxon>Leptolyngbyales</taxon>
        <taxon>Leptolyngbyaceae</taxon>
        <taxon>Phormidesmis</taxon>
    </lineage>
</organism>
<reference evidence="1 2" key="1">
    <citation type="submission" date="2015-09" db="EMBL/GenBank/DDBJ databases">
        <title>Identification and resolution of microdiversity through metagenomic sequencing of parallel consortia.</title>
        <authorList>
            <person name="Nelson W.C."/>
            <person name="Romine M.F."/>
            <person name="Lindemann S.R."/>
        </authorList>
    </citation>
    <scope>NUCLEOTIDE SEQUENCE [LARGE SCALE GENOMIC DNA]</scope>
    <source>
        <strain evidence="1">Ana</strain>
    </source>
</reference>
<comment type="caution">
    <text evidence="1">The sequence shown here is derived from an EMBL/GenBank/DDBJ whole genome shotgun (WGS) entry which is preliminary data.</text>
</comment>
<accession>A0A0N8KMN5</accession>
<name>A0A0N8KMN5_9CYAN</name>
<protein>
    <submittedName>
        <fullName evidence="1">Uncharacterized protein</fullName>
    </submittedName>
</protein>
<proteinExistence type="predicted"/>
<dbReference type="Proteomes" id="UP000050465">
    <property type="component" value="Unassembled WGS sequence"/>
</dbReference>
<gene>
    <name evidence="1" type="ORF">HLUCCA11_15910</name>
</gene>
<sequence>MKTLKSQDSHSAVLSSCWEEIFPKVDAYAVPIIVERIQDWVGQQPELTKVLCDYAVRYAPHMKEREAEDIVDWIVKQEILADWQSSRAADHLRTIERSLLSYDRRDSLLLAYLRLLQKGKVPLNNSPEQSALLASGLAATKRGRLTIACSLYAEVFNVNWVEAQLPGITKPVAIVSSTDSSNRPSPVAKLYSKIAIVACGLAVLGAAISSYVKESGGEALATGDGFVATQAVLSEASTLSTPLSTPNVASAVMSDRALFDNGIEHAQNSRWVSMMREFCDLPQDSTYFAPAEKRLAQWLALYKEDIEIARDIVVKEKGGSCAIANIRNPGY</sequence>
<evidence type="ECO:0000313" key="1">
    <source>
        <dbReference type="EMBL" id="KPQ34234.1"/>
    </source>
</evidence>
<evidence type="ECO:0000313" key="2">
    <source>
        <dbReference type="Proteomes" id="UP000050465"/>
    </source>
</evidence>